<feature type="transmembrane region" description="Helical" evidence="6">
    <location>
        <begin position="880"/>
        <end position="901"/>
    </location>
</feature>
<comment type="caution">
    <text evidence="7">The sequence shown here is derived from an EMBL/GenBank/DDBJ whole genome shotgun (WGS) entry which is preliminary data.</text>
</comment>
<reference evidence="7" key="1">
    <citation type="journal article" date="2020" name="Phytopathology">
        <title>Genome sequence and comparative analysis of Colletotrichum gloeosporioides isolated from Liriodendron leaves.</title>
        <authorList>
            <person name="Fu F.F."/>
            <person name="Hao Z."/>
            <person name="Wang P."/>
            <person name="Lu Y."/>
            <person name="Xue L.J."/>
            <person name="Wei G."/>
            <person name="Tian Y."/>
            <person name="Baishi H."/>
            <person name="Xu H."/>
            <person name="Shi J."/>
            <person name="Cheng T."/>
            <person name="Wang G."/>
            <person name="Yi Y."/>
            <person name="Chen J."/>
        </authorList>
    </citation>
    <scope>NUCLEOTIDE SEQUENCE</scope>
    <source>
        <strain evidence="7">Lc1</strain>
    </source>
</reference>
<feature type="transmembrane region" description="Helical" evidence="6">
    <location>
        <begin position="854"/>
        <end position="874"/>
    </location>
</feature>
<protein>
    <submittedName>
        <fullName evidence="7">Holin-like protein CidB</fullName>
    </submittedName>
</protein>
<dbReference type="PANTHER" id="PTHR30249:SF0">
    <property type="entry name" value="PLASTIDAL GLYCOLATE_GLYCERATE TRANSLOCATOR 1, CHLOROPLASTIC"/>
    <property type="match status" value="1"/>
</dbReference>
<feature type="transmembrane region" description="Helical" evidence="6">
    <location>
        <begin position="682"/>
        <end position="703"/>
    </location>
</feature>
<feature type="compositionally biased region" description="Low complexity" evidence="5">
    <location>
        <begin position="24"/>
        <end position="47"/>
    </location>
</feature>
<feature type="region of interest" description="Disordered" evidence="5">
    <location>
        <begin position="578"/>
        <end position="604"/>
    </location>
</feature>
<feature type="compositionally biased region" description="Polar residues" evidence="5">
    <location>
        <begin position="58"/>
        <end position="70"/>
    </location>
</feature>
<feature type="region of interest" description="Disordered" evidence="5">
    <location>
        <begin position="533"/>
        <end position="563"/>
    </location>
</feature>
<dbReference type="GeneID" id="69017683"/>
<reference evidence="7" key="2">
    <citation type="submission" date="2020-03" db="EMBL/GenBank/DDBJ databases">
        <authorList>
            <person name="Fu F.-F."/>
            <person name="Chen J."/>
        </authorList>
    </citation>
    <scope>NUCLEOTIDE SEQUENCE</scope>
    <source>
        <strain evidence="7">Lc1</strain>
    </source>
</reference>
<name>A0A8H4C6B0_COLGL</name>
<feature type="transmembrane region" description="Helical" evidence="6">
    <location>
        <begin position="427"/>
        <end position="450"/>
    </location>
</feature>
<feature type="transmembrane region" description="Helical" evidence="6">
    <location>
        <begin position="658"/>
        <end position="675"/>
    </location>
</feature>
<evidence type="ECO:0000256" key="3">
    <source>
        <dbReference type="ARBA" id="ARBA00022989"/>
    </source>
</evidence>
<feature type="compositionally biased region" description="Polar residues" evidence="5">
    <location>
        <begin position="580"/>
        <end position="595"/>
    </location>
</feature>
<dbReference type="Pfam" id="PF04172">
    <property type="entry name" value="LrgB"/>
    <property type="match status" value="1"/>
</dbReference>
<evidence type="ECO:0000313" key="8">
    <source>
        <dbReference type="Proteomes" id="UP000613401"/>
    </source>
</evidence>
<keyword evidence="8" id="KW-1185">Reference proteome</keyword>
<feature type="transmembrane region" description="Helical" evidence="6">
    <location>
        <begin position="765"/>
        <end position="784"/>
    </location>
</feature>
<proteinExistence type="predicted"/>
<feature type="region of interest" description="Disordered" evidence="5">
    <location>
        <begin position="52"/>
        <end position="71"/>
    </location>
</feature>
<organism evidence="7 8">
    <name type="scientific">Colletotrichum gloeosporioides</name>
    <name type="common">Anthracnose fungus</name>
    <name type="synonym">Glomerella cingulata</name>
    <dbReference type="NCBI Taxonomy" id="474922"/>
    <lineage>
        <taxon>Eukaryota</taxon>
        <taxon>Fungi</taxon>
        <taxon>Dikarya</taxon>
        <taxon>Ascomycota</taxon>
        <taxon>Pezizomycotina</taxon>
        <taxon>Sordariomycetes</taxon>
        <taxon>Hypocreomycetidae</taxon>
        <taxon>Glomerellales</taxon>
        <taxon>Glomerellaceae</taxon>
        <taxon>Colletotrichum</taxon>
        <taxon>Colletotrichum gloeosporioides species complex</taxon>
    </lineage>
</organism>
<evidence type="ECO:0000256" key="2">
    <source>
        <dbReference type="ARBA" id="ARBA00022692"/>
    </source>
</evidence>
<dbReference type="EMBL" id="WVTB01000101">
    <property type="protein sequence ID" value="KAF3798208.1"/>
    <property type="molecule type" value="Genomic_DNA"/>
</dbReference>
<dbReference type="Proteomes" id="UP000613401">
    <property type="component" value="Unassembled WGS sequence"/>
</dbReference>
<feature type="non-terminal residue" evidence="7">
    <location>
        <position position="1"/>
    </location>
</feature>
<dbReference type="RefSeq" id="XP_045257368.1">
    <property type="nucleotide sequence ID" value="XM_045410477.1"/>
</dbReference>
<evidence type="ECO:0000256" key="4">
    <source>
        <dbReference type="ARBA" id="ARBA00023136"/>
    </source>
</evidence>
<keyword evidence="4 6" id="KW-0472">Membrane</keyword>
<evidence type="ECO:0000256" key="5">
    <source>
        <dbReference type="SAM" id="MobiDB-lite"/>
    </source>
</evidence>
<feature type="transmembrane region" description="Helical" evidence="6">
    <location>
        <begin position="825"/>
        <end position="847"/>
    </location>
</feature>
<keyword evidence="2 6" id="KW-0812">Transmembrane</keyword>
<gene>
    <name evidence="7" type="ORF">GCG54_00010555</name>
</gene>
<feature type="transmembrane region" description="Helical" evidence="6">
    <location>
        <begin position="625"/>
        <end position="652"/>
    </location>
</feature>
<evidence type="ECO:0000256" key="6">
    <source>
        <dbReference type="SAM" id="Phobius"/>
    </source>
</evidence>
<feature type="transmembrane region" description="Helical" evidence="6">
    <location>
        <begin position="471"/>
        <end position="491"/>
    </location>
</feature>
<sequence>VNFVSEAPFAISNQLSKMANMTQSAGHSSSNTSSSNESHAVSAADADEAAPVSNAASLSSAGSEEQTEPLSTFHLFPRLPPEIKNMILESAVNYSPAVVHARCILRGSGPGPKTSTSGVVKFQASHFTKTSEFKELMKLGGAIPDFKSFIEHKFGARFESLRGNVHLALRGNQDILALDMRLGMLMDWEYRASGLFRRHNAYGIREPGIRNIGIYFNDQRCKSLACMIRCWPHVTNNSREHLDLPFCPYELAMFSKNFSHIQNVFVLIVLKPNHFVRHETAEVTIDEVKEWVRRRQGEARQKSLAVFQDQQRTWIEIEDVKGVNDQLVSSITEVFNLLNQTKNAFNMRHSNIKDSVVPPTMTTASNRPIAGPQWLINSADAFEAIKLAILQSAPKLLISWLYVPFGIMAMLAACFGVSVIFQTVGVSFPASVACLILLFFGLLLSELVLGNHKTKAIVAVIDVPAGWSLRWINVFFTPSFIMLPLSPSIGIIEVMKIIAVFIIGFVTMMALAAYLTRGLQLLLGSSKRALTERAEEMGNETDEIPLADTPPRTDSTPGSRTISAAPSSLSLNTIAPPPTSQNATHNFLPATNSPLRASDNEDETLTVQNTSLPPQVPMPMPRAQLWAAWICAHLDVTIYAAIFLFVGLPVYYATGYGMPLHLSLIILIYMAAASIPANWRQYLHPVLVSSLFSVLSIWALAAIRGDSLPATLQSFRTGANYTYLWLHTHSGRLPGAGDMFSTVLDASIVSLALPMYQYRRELKQHFVAIVLPNIIMSIGCLFSYPKICYAIGISAERSLAFASRSLTLALALPATENLGGDSNTVAAIAIMSGIVGVLVGQRMLGWFKIPEDDYITRGVTLGANSSAIATALLLRTDPRAAALSSLSMSLFGTITVLFTSIPPIASVIKSLVT</sequence>
<feature type="transmembrane region" description="Helical" evidence="6">
    <location>
        <begin position="497"/>
        <end position="516"/>
    </location>
</feature>
<evidence type="ECO:0000256" key="1">
    <source>
        <dbReference type="ARBA" id="ARBA00004141"/>
    </source>
</evidence>
<accession>A0A8H4C6B0</accession>
<feature type="compositionally biased region" description="Polar residues" evidence="5">
    <location>
        <begin position="552"/>
        <end position="563"/>
    </location>
</feature>
<dbReference type="GO" id="GO:0016020">
    <property type="term" value="C:membrane"/>
    <property type="evidence" value="ECO:0007669"/>
    <property type="project" value="UniProtKB-SubCell"/>
</dbReference>
<feature type="region of interest" description="Disordered" evidence="5">
    <location>
        <begin position="20"/>
        <end position="47"/>
    </location>
</feature>
<feature type="transmembrane region" description="Helical" evidence="6">
    <location>
        <begin position="396"/>
        <end position="421"/>
    </location>
</feature>
<comment type="subcellular location">
    <subcellularLocation>
        <location evidence="1">Membrane</location>
        <topology evidence="1">Multi-pass membrane protein</topology>
    </subcellularLocation>
</comment>
<dbReference type="AlphaFoldDB" id="A0A8H4C6B0"/>
<dbReference type="PANTHER" id="PTHR30249">
    <property type="entry name" value="PUTATIVE SEROTONIN TRANSPORTER"/>
    <property type="match status" value="1"/>
</dbReference>
<keyword evidence="3 6" id="KW-1133">Transmembrane helix</keyword>
<dbReference type="InterPro" id="IPR007300">
    <property type="entry name" value="CidB/LrgB"/>
</dbReference>
<evidence type="ECO:0000313" key="7">
    <source>
        <dbReference type="EMBL" id="KAF3798208.1"/>
    </source>
</evidence>